<dbReference type="EMBL" id="CP091430">
    <property type="protein sequence ID" value="UVI27851.1"/>
    <property type="molecule type" value="Genomic_DNA"/>
</dbReference>
<feature type="domain" description="Helicase XPB/Ssl2 N-terminal" evidence="1">
    <location>
        <begin position="327"/>
        <end position="403"/>
    </location>
</feature>
<protein>
    <submittedName>
        <fullName evidence="2">Helicase-associated domain-containing protein</fullName>
    </submittedName>
</protein>
<accession>A0ABY5S1U8</accession>
<evidence type="ECO:0000313" key="2">
    <source>
        <dbReference type="EMBL" id="UVI27851.1"/>
    </source>
</evidence>
<dbReference type="Pfam" id="PF13625">
    <property type="entry name" value="Helicase_C_3"/>
    <property type="match status" value="1"/>
</dbReference>
<keyword evidence="2" id="KW-0378">Hydrolase</keyword>
<proteinExistence type="predicted"/>
<keyword evidence="2" id="KW-0347">Helicase</keyword>
<keyword evidence="2" id="KW-0067">ATP-binding</keyword>
<dbReference type="GO" id="GO:0004386">
    <property type="term" value="F:helicase activity"/>
    <property type="evidence" value="ECO:0007669"/>
    <property type="project" value="UniProtKB-KW"/>
</dbReference>
<dbReference type="InterPro" id="IPR032830">
    <property type="entry name" value="XPB/Ssl2_N"/>
</dbReference>
<evidence type="ECO:0000259" key="1">
    <source>
        <dbReference type="Pfam" id="PF13625"/>
    </source>
</evidence>
<evidence type="ECO:0000313" key="3">
    <source>
        <dbReference type="Proteomes" id="UP001057877"/>
    </source>
</evidence>
<name>A0ABY5S1U8_9BACL</name>
<keyword evidence="3" id="KW-1185">Reference proteome</keyword>
<dbReference type="Proteomes" id="UP001057877">
    <property type="component" value="Chromosome"/>
</dbReference>
<keyword evidence="2" id="KW-0547">Nucleotide-binding</keyword>
<organism evidence="2 3">
    <name type="scientific">Paenibacillus spongiae</name>
    <dbReference type="NCBI Taxonomy" id="2909671"/>
    <lineage>
        <taxon>Bacteria</taxon>
        <taxon>Bacillati</taxon>
        <taxon>Bacillota</taxon>
        <taxon>Bacilli</taxon>
        <taxon>Bacillales</taxon>
        <taxon>Paenibacillaceae</taxon>
        <taxon>Paenibacillus</taxon>
    </lineage>
</organism>
<reference evidence="2" key="1">
    <citation type="submission" date="2022-01" db="EMBL/GenBank/DDBJ databases">
        <title>Paenibacillus spongiae sp. nov., isolated from marine sponge.</title>
        <authorList>
            <person name="Li Z."/>
            <person name="Zhang M."/>
        </authorList>
    </citation>
    <scope>NUCLEOTIDE SEQUENCE</scope>
    <source>
        <strain evidence="2">PHS-Z3</strain>
    </source>
</reference>
<gene>
    <name evidence="2" type="ORF">L1F29_20595</name>
</gene>
<sequence>MLNGPMSHSGFPADSLSAMALHTLAIAMRRFGALPFQEEQLLRAGRADYSGAEYRIAFLELRHAGLITAVRKGWGEKLYSISPVTYFYWHPILFPGLPLPVEDNGIVYTGDHPEPSPPLGLQLLHAIAELVRTGMKLTAKGMLTKRTVEKSTRHLFLREEAADFLSFPHNAAGYPFPIAVMLDMAARMNLLLVQDSQLALNEHAFRQWLERPALHREAELIRMWIEVYAARTSRSADAAALMSRLEPSSWYRLDDLDLLLECHAYGMQDGVPSQTPARAWCGIMVSLGWMEEASTIDGGRACRWLYRCALSEPADVQPMATESIRITPNSDIYVPPLAATRDRWQLEMVAERVQCDVMTVYRLSAKSISEACGRGIQCKDIVCFLETSSGEPLPETVQYAIDGWGQGATASHTSSSLSPHAGDGRTLDPLFSDPTQISHLDQSNEMPTAESLFQGLNEVPLVWRSQMRVYHPSTRRELLERALNWRIPVNLTVSGSVVRFIPEGLEEGNGEWAVTGRVRPHSGTETEPVKLSPDMWDEMMLVIPKLRLH</sequence>
<dbReference type="RefSeq" id="WP_258383939.1">
    <property type="nucleotide sequence ID" value="NZ_CP091430.1"/>
</dbReference>